<dbReference type="EMBL" id="NBNE01000277">
    <property type="protein sequence ID" value="OWZ20905.1"/>
    <property type="molecule type" value="Genomic_DNA"/>
</dbReference>
<proteinExistence type="predicted"/>
<reference evidence="2" key="1">
    <citation type="submission" date="2017-03" db="EMBL/GenBank/DDBJ databases">
        <title>Phytopthora megakarya and P. palmivora, two closely related causual agents of cacao black pod achieved similar genome size and gene model numbers by different mechanisms.</title>
        <authorList>
            <person name="Ali S."/>
            <person name="Shao J."/>
            <person name="Larry D.J."/>
            <person name="Kronmiller B."/>
            <person name="Shen D."/>
            <person name="Strem M.D."/>
            <person name="Melnick R.L."/>
            <person name="Guiltinan M.J."/>
            <person name="Tyler B.M."/>
            <person name="Meinhardt L.W."/>
            <person name="Bailey B.A."/>
        </authorList>
    </citation>
    <scope>NUCLEOTIDE SEQUENCE [LARGE SCALE GENOMIC DNA]</scope>
    <source>
        <strain evidence="2">zdho120</strain>
    </source>
</reference>
<dbReference type="Proteomes" id="UP000198211">
    <property type="component" value="Unassembled WGS sequence"/>
</dbReference>
<dbReference type="AlphaFoldDB" id="A0A225WTH0"/>
<evidence type="ECO:0000313" key="2">
    <source>
        <dbReference type="Proteomes" id="UP000198211"/>
    </source>
</evidence>
<comment type="caution">
    <text evidence="1">The sequence shown here is derived from an EMBL/GenBank/DDBJ whole genome shotgun (WGS) entry which is preliminary data.</text>
</comment>
<keyword evidence="2" id="KW-1185">Reference proteome</keyword>
<organism evidence="1 2">
    <name type="scientific">Phytophthora megakarya</name>
    <dbReference type="NCBI Taxonomy" id="4795"/>
    <lineage>
        <taxon>Eukaryota</taxon>
        <taxon>Sar</taxon>
        <taxon>Stramenopiles</taxon>
        <taxon>Oomycota</taxon>
        <taxon>Peronosporomycetes</taxon>
        <taxon>Peronosporales</taxon>
        <taxon>Peronosporaceae</taxon>
        <taxon>Phytophthora</taxon>
    </lineage>
</organism>
<accession>A0A225WTH0</accession>
<sequence length="73" mass="8070">MNTGQVLTLATQSHLSRPAEKEVIRGRYSMQADLTLLYVRVDTRALRVQLTTPSTVIAVGPPTMRYAQVPLST</sequence>
<evidence type="ECO:0000313" key="1">
    <source>
        <dbReference type="EMBL" id="OWZ20905.1"/>
    </source>
</evidence>
<gene>
    <name evidence="1" type="ORF">PHMEG_0004633</name>
</gene>
<name>A0A225WTH0_9STRA</name>
<protein>
    <submittedName>
        <fullName evidence="1">Uncharacterized protein</fullName>
    </submittedName>
</protein>